<protein>
    <submittedName>
        <fullName evidence="1">Uncharacterized protein</fullName>
    </submittedName>
</protein>
<evidence type="ECO:0000313" key="1">
    <source>
        <dbReference type="EMBL" id="CAF4382840.1"/>
    </source>
</evidence>
<comment type="caution">
    <text evidence="1">The sequence shown here is derived from an EMBL/GenBank/DDBJ whole genome shotgun (WGS) entry which is preliminary data.</text>
</comment>
<name>A0A820N4V3_9BILA</name>
<gene>
    <name evidence="1" type="ORF">OXD698_LOCUS50459</name>
</gene>
<dbReference type="EMBL" id="CAJOAZ010024239">
    <property type="protein sequence ID" value="CAF4382840.1"/>
    <property type="molecule type" value="Genomic_DNA"/>
</dbReference>
<dbReference type="Proteomes" id="UP000663844">
    <property type="component" value="Unassembled WGS sequence"/>
</dbReference>
<feature type="non-terminal residue" evidence="1">
    <location>
        <position position="115"/>
    </location>
</feature>
<evidence type="ECO:0000313" key="2">
    <source>
        <dbReference type="Proteomes" id="UP000663844"/>
    </source>
</evidence>
<organism evidence="1 2">
    <name type="scientific">Adineta steineri</name>
    <dbReference type="NCBI Taxonomy" id="433720"/>
    <lineage>
        <taxon>Eukaryota</taxon>
        <taxon>Metazoa</taxon>
        <taxon>Spiralia</taxon>
        <taxon>Gnathifera</taxon>
        <taxon>Rotifera</taxon>
        <taxon>Eurotatoria</taxon>
        <taxon>Bdelloidea</taxon>
        <taxon>Adinetida</taxon>
        <taxon>Adinetidae</taxon>
        <taxon>Adineta</taxon>
    </lineage>
</organism>
<sequence length="115" mass="13098">VLVANTFSNLNGSYEYYVGTLKEKLQSIRALLQNRPDWPHRHRLISDEEIQSASNRISANAVAQLSLANPWPTREMAGAEVLLEDYFPLEQKTWLPLPSTVTWIVPDHVQQSVAR</sequence>
<reference evidence="1" key="1">
    <citation type="submission" date="2021-02" db="EMBL/GenBank/DDBJ databases">
        <authorList>
            <person name="Nowell W R."/>
        </authorList>
    </citation>
    <scope>NUCLEOTIDE SEQUENCE</scope>
</reference>
<dbReference type="AlphaFoldDB" id="A0A820N4V3"/>
<proteinExistence type="predicted"/>
<accession>A0A820N4V3</accession>
<feature type="non-terminal residue" evidence="1">
    <location>
        <position position="1"/>
    </location>
</feature>